<dbReference type="Proteomes" id="UP000054350">
    <property type="component" value="Unassembled WGS sequence"/>
</dbReference>
<feature type="compositionally biased region" description="Low complexity" evidence="1">
    <location>
        <begin position="54"/>
        <end position="94"/>
    </location>
</feature>
<evidence type="ECO:0000256" key="2">
    <source>
        <dbReference type="SAM" id="Phobius"/>
    </source>
</evidence>
<name>A0A0L0T5P2_ALLM3</name>
<feature type="compositionally biased region" description="Basic residues" evidence="1">
    <location>
        <begin position="213"/>
        <end position="226"/>
    </location>
</feature>
<evidence type="ECO:0000313" key="4">
    <source>
        <dbReference type="Proteomes" id="UP000054350"/>
    </source>
</evidence>
<reference evidence="4" key="2">
    <citation type="submission" date="2009-11" db="EMBL/GenBank/DDBJ databases">
        <title>The Genome Sequence of Allomyces macrogynus strain ATCC 38327.</title>
        <authorList>
            <consortium name="The Broad Institute Genome Sequencing Platform"/>
            <person name="Russ C."/>
            <person name="Cuomo C."/>
            <person name="Shea T."/>
            <person name="Young S.K."/>
            <person name="Zeng Q."/>
            <person name="Koehrsen M."/>
            <person name="Haas B."/>
            <person name="Borodovsky M."/>
            <person name="Guigo R."/>
            <person name="Alvarado L."/>
            <person name="Berlin A."/>
            <person name="Borenstein D."/>
            <person name="Chen Z."/>
            <person name="Engels R."/>
            <person name="Freedman E."/>
            <person name="Gellesch M."/>
            <person name="Goldberg J."/>
            <person name="Griggs A."/>
            <person name="Gujja S."/>
            <person name="Heiman D."/>
            <person name="Hepburn T."/>
            <person name="Howarth C."/>
            <person name="Jen D."/>
            <person name="Larson L."/>
            <person name="Lewis B."/>
            <person name="Mehta T."/>
            <person name="Park D."/>
            <person name="Pearson M."/>
            <person name="Roberts A."/>
            <person name="Saif S."/>
            <person name="Shenoy N."/>
            <person name="Sisk P."/>
            <person name="Stolte C."/>
            <person name="Sykes S."/>
            <person name="Walk T."/>
            <person name="White J."/>
            <person name="Yandava C."/>
            <person name="Burger G."/>
            <person name="Gray M.W."/>
            <person name="Holland P.W.H."/>
            <person name="King N."/>
            <person name="Lang F.B.F."/>
            <person name="Roger A.J."/>
            <person name="Ruiz-Trillo I."/>
            <person name="Lander E."/>
            <person name="Nusbaum C."/>
        </authorList>
    </citation>
    <scope>NUCLEOTIDE SEQUENCE [LARGE SCALE GENOMIC DNA]</scope>
    <source>
        <strain evidence="4">ATCC 38327</strain>
    </source>
</reference>
<evidence type="ECO:0000256" key="1">
    <source>
        <dbReference type="SAM" id="MobiDB-lite"/>
    </source>
</evidence>
<feature type="region of interest" description="Disordered" evidence="1">
    <location>
        <begin position="134"/>
        <end position="159"/>
    </location>
</feature>
<dbReference type="AlphaFoldDB" id="A0A0L0T5P2"/>
<keyword evidence="2" id="KW-0472">Membrane</keyword>
<feature type="region of interest" description="Disordered" evidence="1">
    <location>
        <begin position="53"/>
        <end position="97"/>
    </location>
</feature>
<proteinExistence type="predicted"/>
<keyword evidence="2" id="KW-0812">Transmembrane</keyword>
<feature type="compositionally biased region" description="Low complexity" evidence="1">
    <location>
        <begin position="147"/>
        <end position="159"/>
    </location>
</feature>
<protein>
    <recommendedName>
        <fullName evidence="5">Mid2 domain-containing protein</fullName>
    </recommendedName>
</protein>
<feature type="compositionally biased region" description="Low complexity" evidence="1">
    <location>
        <begin position="191"/>
        <end position="212"/>
    </location>
</feature>
<evidence type="ECO:0008006" key="5">
    <source>
        <dbReference type="Google" id="ProtNLM"/>
    </source>
</evidence>
<dbReference type="OrthoDB" id="5583573at2759"/>
<sequence>MALVGDTLLYLGGTRTNDAGTNVGSHLPLVSLLKIETANNGLQFRWMTDFRPASSPSSTKSGVGSSSNSGSDSSSSSSSSAASGKSGSDSGSVTTESSGLSTGAIFGIAIGAAVVGAVAVFGFLQYCRRQQFPDASKPVQPAPTAPAEPAQQYAHSQAYAQAQNTYAQPQNTYVQPQLTWMQPQPQPQEPQPTWAQPQQPQSTWPSSIPCPSHQRRPRPRCSRNRRRSCLRRALDTSWTPTRCSGRRVRSVGLALGTRRTSDVWEAWFWNAIV</sequence>
<dbReference type="EMBL" id="GG745363">
    <property type="protein sequence ID" value="KNE69889.1"/>
    <property type="molecule type" value="Genomic_DNA"/>
</dbReference>
<organism evidence="3 4">
    <name type="scientific">Allomyces macrogynus (strain ATCC 38327)</name>
    <name type="common">Allomyces javanicus var. macrogynus</name>
    <dbReference type="NCBI Taxonomy" id="578462"/>
    <lineage>
        <taxon>Eukaryota</taxon>
        <taxon>Fungi</taxon>
        <taxon>Fungi incertae sedis</taxon>
        <taxon>Blastocladiomycota</taxon>
        <taxon>Blastocladiomycetes</taxon>
        <taxon>Blastocladiales</taxon>
        <taxon>Blastocladiaceae</taxon>
        <taxon>Allomyces</taxon>
    </lineage>
</organism>
<gene>
    <name evidence="3" type="ORF">AMAG_14735</name>
</gene>
<keyword evidence="2" id="KW-1133">Transmembrane helix</keyword>
<keyword evidence="4" id="KW-1185">Reference proteome</keyword>
<feature type="transmembrane region" description="Helical" evidence="2">
    <location>
        <begin position="104"/>
        <end position="124"/>
    </location>
</feature>
<evidence type="ECO:0000313" key="3">
    <source>
        <dbReference type="EMBL" id="KNE69889.1"/>
    </source>
</evidence>
<feature type="region of interest" description="Disordered" evidence="1">
    <location>
        <begin position="182"/>
        <end position="226"/>
    </location>
</feature>
<reference evidence="3 4" key="1">
    <citation type="submission" date="2009-11" db="EMBL/GenBank/DDBJ databases">
        <title>Annotation of Allomyces macrogynus ATCC 38327.</title>
        <authorList>
            <consortium name="The Broad Institute Genome Sequencing Platform"/>
            <person name="Russ C."/>
            <person name="Cuomo C."/>
            <person name="Burger G."/>
            <person name="Gray M.W."/>
            <person name="Holland P.W.H."/>
            <person name="King N."/>
            <person name="Lang F.B.F."/>
            <person name="Roger A.J."/>
            <person name="Ruiz-Trillo I."/>
            <person name="Young S.K."/>
            <person name="Zeng Q."/>
            <person name="Gargeya S."/>
            <person name="Fitzgerald M."/>
            <person name="Haas B."/>
            <person name="Abouelleil A."/>
            <person name="Alvarado L."/>
            <person name="Arachchi H.M."/>
            <person name="Berlin A."/>
            <person name="Chapman S.B."/>
            <person name="Gearin G."/>
            <person name="Goldberg J."/>
            <person name="Griggs A."/>
            <person name="Gujja S."/>
            <person name="Hansen M."/>
            <person name="Heiman D."/>
            <person name="Howarth C."/>
            <person name="Larimer J."/>
            <person name="Lui A."/>
            <person name="MacDonald P.J.P."/>
            <person name="McCowen C."/>
            <person name="Montmayeur A."/>
            <person name="Murphy C."/>
            <person name="Neiman D."/>
            <person name="Pearson M."/>
            <person name="Priest M."/>
            <person name="Roberts A."/>
            <person name="Saif S."/>
            <person name="Shea T."/>
            <person name="Sisk P."/>
            <person name="Stolte C."/>
            <person name="Sykes S."/>
            <person name="Wortman J."/>
            <person name="Nusbaum C."/>
            <person name="Birren B."/>
        </authorList>
    </citation>
    <scope>NUCLEOTIDE SEQUENCE [LARGE SCALE GENOMIC DNA]</scope>
    <source>
        <strain evidence="3 4">ATCC 38327</strain>
    </source>
</reference>
<dbReference type="VEuPathDB" id="FungiDB:AMAG_14735"/>
<accession>A0A0L0T5P2</accession>